<dbReference type="PANTHER" id="PTHR37835:SF1">
    <property type="entry name" value="ALPHA-CLOSTRIPAIN"/>
    <property type="match status" value="1"/>
</dbReference>
<dbReference type="Gene3D" id="3.40.50.11970">
    <property type="match status" value="1"/>
</dbReference>
<name>A0ABW3HTL0_9BACL</name>
<gene>
    <name evidence="3" type="ORF">ACFQ2I_16025</name>
</gene>
<keyword evidence="1" id="KW-0812">Transmembrane</keyword>
<evidence type="ECO:0000256" key="1">
    <source>
        <dbReference type="SAM" id="Phobius"/>
    </source>
</evidence>
<dbReference type="RefSeq" id="WP_377565820.1">
    <property type="nucleotide sequence ID" value="NZ_JBHTJZ010000024.1"/>
</dbReference>
<dbReference type="Pfam" id="PF00395">
    <property type="entry name" value="SLH"/>
    <property type="match status" value="1"/>
</dbReference>
<reference evidence="4" key="1">
    <citation type="journal article" date="2019" name="Int. J. Syst. Evol. Microbiol.">
        <title>The Global Catalogue of Microorganisms (GCM) 10K type strain sequencing project: providing services to taxonomists for standard genome sequencing and annotation.</title>
        <authorList>
            <consortium name="The Broad Institute Genomics Platform"/>
            <consortium name="The Broad Institute Genome Sequencing Center for Infectious Disease"/>
            <person name="Wu L."/>
            <person name="Ma J."/>
        </authorList>
    </citation>
    <scope>NUCLEOTIDE SEQUENCE [LARGE SCALE GENOMIC DNA]</scope>
    <source>
        <strain evidence="4">CCUG 59129</strain>
    </source>
</reference>
<evidence type="ECO:0000313" key="3">
    <source>
        <dbReference type="EMBL" id="MFD0960899.1"/>
    </source>
</evidence>
<keyword evidence="1" id="KW-1133">Transmembrane helix</keyword>
<feature type="transmembrane region" description="Helical" evidence="1">
    <location>
        <begin position="47"/>
        <end position="65"/>
    </location>
</feature>
<dbReference type="PROSITE" id="PS51272">
    <property type="entry name" value="SLH"/>
    <property type="match status" value="1"/>
</dbReference>
<dbReference type="PANTHER" id="PTHR37835">
    <property type="entry name" value="ALPHA-CLOSTRIPAIN"/>
    <property type="match status" value="1"/>
</dbReference>
<dbReference type="Pfam" id="PF03415">
    <property type="entry name" value="Peptidase_C11"/>
    <property type="match status" value="1"/>
</dbReference>
<sequence>MSVWFFLCTFDEVAALIHDYNVSVKPYVLQFNKEIFKWKGRILMKNIRTVIIFLIFLLAITPSAAAQNSAQNSSYAEALNHLGLFNGTGNGYELSRVPTRAEALVMMLRLWGKEEEILKNTYKDPFHDTGWESPYVSFAYTNGIVNGMNEHRFGGNQQTSLNQYCAMILRVLGYSETKGDFTYESAVPFASMVLGIDLTKEVEFNRGTLAKISSYVLNTRPKNQIATLGQILRETDVFTTQSLNEARSLWEQDKKIESSTILIYAVGSDLESQQGRLTKDLEEIFRGQPNQNTKILIQTGGTLKYHNEYMTAGASERFEISDGQLEKHESLIQTAASDPKTLRDFLVWGKSVAPNERYILILWDHGYGTMGGFGADELNGRKTMKVSELSEAIDASDMYFDLIVFDACLMGTVETAYALRHNGKYLIASEDSTPAGGLYYTTWISAMERNPQISTERVGRLILDSFTLHSGIEANIPTTMSMMKLSQAESLVKAIENAEFDLSLTDLASNSELLGKNEGIFDQYDLIDIMGKSSEITATAQALAFEVRNSAGYKNRNGVALYVPNRKIAYTDEMKEELKAIGLSSKYIKTIFNEN</sequence>
<dbReference type="InterPro" id="IPR005077">
    <property type="entry name" value="Peptidase_C11"/>
</dbReference>
<protein>
    <submittedName>
        <fullName evidence="3">Clostripain-related cysteine peptidase</fullName>
    </submittedName>
</protein>
<organism evidence="3 4">
    <name type="scientific">Paenibacillus chungangensis</name>
    <dbReference type="NCBI Taxonomy" id="696535"/>
    <lineage>
        <taxon>Bacteria</taxon>
        <taxon>Bacillati</taxon>
        <taxon>Bacillota</taxon>
        <taxon>Bacilli</taxon>
        <taxon>Bacillales</taxon>
        <taxon>Paenibacillaceae</taxon>
        <taxon>Paenibacillus</taxon>
    </lineage>
</organism>
<dbReference type="EMBL" id="JBHTJZ010000024">
    <property type="protein sequence ID" value="MFD0960899.1"/>
    <property type="molecule type" value="Genomic_DNA"/>
</dbReference>
<comment type="caution">
    <text evidence="3">The sequence shown here is derived from an EMBL/GenBank/DDBJ whole genome shotgun (WGS) entry which is preliminary data.</text>
</comment>
<dbReference type="InterPro" id="IPR001119">
    <property type="entry name" value="SLH_dom"/>
</dbReference>
<accession>A0ABW3HTL0</accession>
<evidence type="ECO:0000313" key="4">
    <source>
        <dbReference type="Proteomes" id="UP001596989"/>
    </source>
</evidence>
<evidence type="ECO:0000259" key="2">
    <source>
        <dbReference type="PROSITE" id="PS51272"/>
    </source>
</evidence>
<dbReference type="Proteomes" id="UP001596989">
    <property type="component" value="Unassembled WGS sequence"/>
</dbReference>
<proteinExistence type="predicted"/>
<keyword evidence="4" id="KW-1185">Reference proteome</keyword>
<keyword evidence="1" id="KW-0472">Membrane</keyword>
<feature type="domain" description="SLH" evidence="2">
    <location>
        <begin position="119"/>
        <end position="182"/>
    </location>
</feature>